<sequence length="193" mass="22868">MEFDTSPILRLNNAESFDNKTQGSLFSSENCRICLNQNPEKLINLCECKGDTKHVHESCLIQWLYEKYSTLENIPCEYCKKEFRIRIVNKYSCEKNYSDLEEYQIYRKGIKAAVILLFVTILWPIATFYFGDHDKYTDFSASFFLSLIPVSCAFAFLMLCLFKIFITINTHYQLPDKDKDKEKDYDEFDYPNY</sequence>
<dbReference type="OrthoDB" id="305026at2759"/>
<keyword evidence="5" id="KW-0863">Zinc-finger</keyword>
<evidence type="ECO:0000256" key="8">
    <source>
        <dbReference type="ARBA" id="ARBA00022989"/>
    </source>
</evidence>
<proteinExistence type="predicted"/>
<dbReference type="PROSITE" id="PS51292">
    <property type="entry name" value="ZF_RING_CH"/>
    <property type="match status" value="1"/>
</dbReference>
<keyword evidence="13" id="KW-1185">Reference proteome</keyword>
<comment type="caution">
    <text evidence="12">The sequence shown here is derived from an EMBL/GenBank/DDBJ whole genome shotgun (WGS) entry which is preliminary data.</text>
</comment>
<dbReference type="GO" id="GO:0016020">
    <property type="term" value="C:membrane"/>
    <property type="evidence" value="ECO:0007669"/>
    <property type="project" value="UniProtKB-SubCell"/>
</dbReference>
<dbReference type="AlphaFoldDB" id="A0A1R2D4B0"/>
<dbReference type="SMART" id="SM00744">
    <property type="entry name" value="RINGv"/>
    <property type="match status" value="1"/>
</dbReference>
<name>A0A1R2D4B0_9CILI</name>
<evidence type="ECO:0000256" key="6">
    <source>
        <dbReference type="ARBA" id="ARBA00022786"/>
    </source>
</evidence>
<reference evidence="12 13" key="1">
    <citation type="submission" date="2016-11" db="EMBL/GenBank/DDBJ databases">
        <title>The macronuclear genome of Stentor coeruleus: a giant cell with tiny introns.</title>
        <authorList>
            <person name="Slabodnick M."/>
            <person name="Ruby J.G."/>
            <person name="Reiff S.B."/>
            <person name="Swart E.C."/>
            <person name="Gosai S."/>
            <person name="Prabakaran S."/>
            <person name="Witkowska E."/>
            <person name="Larue G.E."/>
            <person name="Fisher S."/>
            <person name="Freeman R.M."/>
            <person name="Gunawardena J."/>
            <person name="Chu W."/>
            <person name="Stover N.A."/>
            <person name="Gregory B.D."/>
            <person name="Nowacki M."/>
            <person name="Derisi J."/>
            <person name="Roy S.W."/>
            <person name="Marshall W.F."/>
            <person name="Sood P."/>
        </authorList>
    </citation>
    <scope>NUCLEOTIDE SEQUENCE [LARGE SCALE GENOMIC DNA]</scope>
    <source>
        <strain evidence="12">WM001</strain>
    </source>
</reference>
<protein>
    <recommendedName>
        <fullName evidence="11">RING-CH-type domain-containing protein</fullName>
    </recommendedName>
</protein>
<dbReference type="GO" id="GO:0016740">
    <property type="term" value="F:transferase activity"/>
    <property type="evidence" value="ECO:0007669"/>
    <property type="project" value="UniProtKB-KW"/>
</dbReference>
<evidence type="ECO:0000256" key="9">
    <source>
        <dbReference type="ARBA" id="ARBA00023136"/>
    </source>
</evidence>
<dbReference type="Proteomes" id="UP000187209">
    <property type="component" value="Unassembled WGS sequence"/>
</dbReference>
<feature type="transmembrane region" description="Helical" evidence="10">
    <location>
        <begin position="143"/>
        <end position="166"/>
    </location>
</feature>
<evidence type="ECO:0000256" key="4">
    <source>
        <dbReference type="ARBA" id="ARBA00022723"/>
    </source>
</evidence>
<dbReference type="PANTHER" id="PTHR46065:SF3">
    <property type="entry name" value="FI20425P1"/>
    <property type="match status" value="1"/>
</dbReference>
<evidence type="ECO:0000313" key="13">
    <source>
        <dbReference type="Proteomes" id="UP000187209"/>
    </source>
</evidence>
<dbReference type="SUPFAM" id="SSF57850">
    <property type="entry name" value="RING/U-box"/>
    <property type="match status" value="1"/>
</dbReference>
<feature type="domain" description="RING-CH-type" evidence="11">
    <location>
        <begin position="23"/>
        <end position="86"/>
    </location>
</feature>
<keyword evidence="6" id="KW-0833">Ubl conjugation pathway</keyword>
<dbReference type="GO" id="GO:0008270">
    <property type="term" value="F:zinc ion binding"/>
    <property type="evidence" value="ECO:0007669"/>
    <property type="project" value="UniProtKB-KW"/>
</dbReference>
<keyword evidence="9 10" id="KW-0472">Membrane</keyword>
<evidence type="ECO:0000313" key="12">
    <source>
        <dbReference type="EMBL" id="OMJ96051.1"/>
    </source>
</evidence>
<evidence type="ECO:0000256" key="1">
    <source>
        <dbReference type="ARBA" id="ARBA00004141"/>
    </source>
</evidence>
<keyword evidence="4" id="KW-0479">Metal-binding</keyword>
<evidence type="ECO:0000256" key="5">
    <source>
        <dbReference type="ARBA" id="ARBA00022771"/>
    </source>
</evidence>
<evidence type="ECO:0000256" key="3">
    <source>
        <dbReference type="ARBA" id="ARBA00022692"/>
    </source>
</evidence>
<dbReference type="EMBL" id="MPUH01000004">
    <property type="protein sequence ID" value="OMJ96051.1"/>
    <property type="molecule type" value="Genomic_DNA"/>
</dbReference>
<evidence type="ECO:0000256" key="2">
    <source>
        <dbReference type="ARBA" id="ARBA00022679"/>
    </source>
</evidence>
<comment type="subcellular location">
    <subcellularLocation>
        <location evidence="1">Membrane</location>
        <topology evidence="1">Multi-pass membrane protein</topology>
    </subcellularLocation>
</comment>
<organism evidence="12 13">
    <name type="scientific">Stentor coeruleus</name>
    <dbReference type="NCBI Taxonomy" id="5963"/>
    <lineage>
        <taxon>Eukaryota</taxon>
        <taxon>Sar</taxon>
        <taxon>Alveolata</taxon>
        <taxon>Ciliophora</taxon>
        <taxon>Postciliodesmatophora</taxon>
        <taxon>Heterotrichea</taxon>
        <taxon>Heterotrichida</taxon>
        <taxon>Stentoridae</taxon>
        <taxon>Stentor</taxon>
    </lineage>
</organism>
<evidence type="ECO:0000256" key="7">
    <source>
        <dbReference type="ARBA" id="ARBA00022833"/>
    </source>
</evidence>
<dbReference type="CDD" id="cd16495">
    <property type="entry name" value="RING_CH-C4HC3_MARCH"/>
    <property type="match status" value="1"/>
</dbReference>
<evidence type="ECO:0000256" key="10">
    <source>
        <dbReference type="SAM" id="Phobius"/>
    </source>
</evidence>
<dbReference type="InterPro" id="IPR013083">
    <property type="entry name" value="Znf_RING/FYVE/PHD"/>
</dbReference>
<dbReference type="Gene3D" id="3.30.40.10">
    <property type="entry name" value="Zinc/RING finger domain, C3HC4 (zinc finger)"/>
    <property type="match status" value="1"/>
</dbReference>
<keyword evidence="2" id="KW-0808">Transferase</keyword>
<dbReference type="InterPro" id="IPR011016">
    <property type="entry name" value="Znf_RING-CH"/>
</dbReference>
<feature type="transmembrane region" description="Helical" evidence="10">
    <location>
        <begin position="112"/>
        <end position="131"/>
    </location>
</feature>
<keyword evidence="7" id="KW-0862">Zinc</keyword>
<accession>A0A1R2D4B0</accession>
<gene>
    <name evidence="12" type="ORF">SteCoe_433</name>
</gene>
<keyword evidence="8 10" id="KW-1133">Transmembrane helix</keyword>
<dbReference type="PANTHER" id="PTHR46065">
    <property type="entry name" value="E3 UBIQUITIN-PROTEIN LIGASE MARCH 2/3 FAMILY MEMBER"/>
    <property type="match status" value="1"/>
</dbReference>
<keyword evidence="3 10" id="KW-0812">Transmembrane</keyword>
<evidence type="ECO:0000259" key="11">
    <source>
        <dbReference type="PROSITE" id="PS51292"/>
    </source>
</evidence>
<dbReference type="Pfam" id="PF12906">
    <property type="entry name" value="RINGv"/>
    <property type="match status" value="1"/>
</dbReference>